<organism evidence="1">
    <name type="scientific">Euplotes harpa</name>
    <dbReference type="NCBI Taxonomy" id="151035"/>
    <lineage>
        <taxon>Eukaryota</taxon>
        <taxon>Sar</taxon>
        <taxon>Alveolata</taxon>
        <taxon>Ciliophora</taxon>
        <taxon>Intramacronucleata</taxon>
        <taxon>Spirotrichea</taxon>
        <taxon>Hypotrichia</taxon>
        <taxon>Euplotida</taxon>
        <taxon>Euplotidae</taxon>
        <taxon>Euplotes</taxon>
    </lineage>
</organism>
<proteinExistence type="predicted"/>
<evidence type="ECO:0000313" key="1">
    <source>
        <dbReference type="EMBL" id="CAE0355155.1"/>
    </source>
</evidence>
<name>A0A7S3JJZ5_9SPIT</name>
<accession>A0A7S3JJZ5</accession>
<protein>
    <submittedName>
        <fullName evidence="1">Uncharacterized protein</fullName>
    </submittedName>
</protein>
<reference evidence="1" key="1">
    <citation type="submission" date="2021-01" db="EMBL/GenBank/DDBJ databases">
        <authorList>
            <person name="Corre E."/>
            <person name="Pelletier E."/>
            <person name="Niang G."/>
            <person name="Scheremetjew M."/>
            <person name="Finn R."/>
            <person name="Kale V."/>
            <person name="Holt S."/>
            <person name="Cochrane G."/>
            <person name="Meng A."/>
            <person name="Brown T."/>
            <person name="Cohen L."/>
        </authorList>
    </citation>
    <scope>NUCLEOTIDE SEQUENCE</scope>
    <source>
        <strain evidence="1">FSP1.4</strain>
    </source>
</reference>
<dbReference type="AlphaFoldDB" id="A0A7S3JJZ5"/>
<gene>
    <name evidence="1" type="ORF">EHAR0213_LOCUS14072</name>
</gene>
<dbReference type="EMBL" id="HBII01033937">
    <property type="protein sequence ID" value="CAE0355155.1"/>
    <property type="molecule type" value="Transcribed_RNA"/>
</dbReference>
<sequence>MTAAHRASPYKQERINTLGSLLFDKLNASGAADLSELEVKDVQRTSKFIHTDNQRIKEFKPVIQSKENSKLRDLRYNSVQHNYHQTSLQEELRRDGKAAIRNKKSSRLKEYSAENCERVYHNQSELDRTTIQAVTQSAEINTDIFVMDKNTPVHDDVAKRQQVLESLINQKIESNIRILK</sequence>